<feature type="region of interest" description="Disordered" evidence="1">
    <location>
        <begin position="460"/>
        <end position="490"/>
    </location>
</feature>
<keyword evidence="4" id="KW-1185">Reference proteome</keyword>
<feature type="domain" description="Fungal-type protein kinase" evidence="2">
    <location>
        <begin position="184"/>
        <end position="638"/>
    </location>
</feature>
<feature type="compositionally biased region" description="Basic and acidic residues" evidence="1">
    <location>
        <begin position="73"/>
        <end position="104"/>
    </location>
</feature>
<dbReference type="AlphaFoldDB" id="A0A550CHW4"/>
<sequence>MKFDVVQGPADVWVDCYTSNHIGEKELKSIVAFLIDEKIITDSQGELAWTDIPDAPASLLKASKAAAKKSRTKKQDSANEQGDKVQQEKDTVVPQDNERDKDSGSNEQQPTTSKDAQSTGLNERKVFHALGRIIDTISRALPDHQASCKYTEEPHETASETKGSQHRIDGFLQLLKTTSPPLPGDSKVPTADVAVNFEFKIEDNLKNILDDRWKVVYSAYHNMHDDCTRKHTYSITVEGTRMAVWYFSRSHIAKSEDFSLLDVRTVVWVLATFVFSTVEELGYDSDIRRATETTQDGKGRIRYVYRVHGETQPRYFKTLRCLNQYAGLVLTGRATRAWEVVEIHSFDDLRPLPGAEPMALRDVWLDHDARTESETQQTIFDLCDKLGANFPADDDPRLTGVDEETKDDLRERLASGSYKELFLTIEADSARRGAKSQSVPEGFTTVPDIFDELEYIEKTASKQGADESRSRGSTLDVSAVPTDSVAPETPRRFEPKQRNFVVYKEVCQALHDVEDLHDVIKAMLDCLIAVQILFLICWIHRDISSGNLLLHNGHGKLGDLEYAKKFDLATGGRSDPKTGTPFFIAVELRSNEHIFEPSTTVSAAADEYALLMEDTQPPTVRHNFEHDVESFFWILVWLILKNIPDQESTRLADSLFKGTDAVQARRKFFVSRKDIVASLRCLRADLPNDLAKQLFLMRSALYAGYTKREERYGDMDTYAPVYAEVRPILKDLAKIIPPGRVILQRPAPPQTSTKSGHASSHANTRRMYDLHIKNVRYTGYSFLQNRLQSRARRFRPHGVREPITSPGRSFRTATACNDACDWLSTFAWPKILMPGLQSILQEAVSIGRRCRNAR</sequence>
<dbReference type="OrthoDB" id="3271139at2759"/>
<feature type="compositionally biased region" description="Polar residues" evidence="1">
    <location>
        <begin position="105"/>
        <end position="121"/>
    </location>
</feature>
<protein>
    <recommendedName>
        <fullName evidence="2">Fungal-type protein kinase domain-containing protein</fullName>
    </recommendedName>
</protein>
<name>A0A550CHW4_9AGAR</name>
<dbReference type="InterPro" id="IPR040976">
    <property type="entry name" value="Pkinase_fungal"/>
</dbReference>
<feature type="region of interest" description="Disordered" evidence="1">
    <location>
        <begin position="63"/>
        <end position="122"/>
    </location>
</feature>
<evidence type="ECO:0000313" key="4">
    <source>
        <dbReference type="Proteomes" id="UP000320762"/>
    </source>
</evidence>
<feature type="compositionally biased region" description="Basic and acidic residues" evidence="1">
    <location>
        <begin position="460"/>
        <end position="470"/>
    </location>
</feature>
<reference evidence="3 4" key="1">
    <citation type="journal article" date="2019" name="New Phytol.">
        <title>Comparative genomics reveals unique wood-decay strategies and fruiting body development in the Schizophyllaceae.</title>
        <authorList>
            <person name="Almasi E."/>
            <person name="Sahu N."/>
            <person name="Krizsan K."/>
            <person name="Balint B."/>
            <person name="Kovacs G.M."/>
            <person name="Kiss B."/>
            <person name="Cseklye J."/>
            <person name="Drula E."/>
            <person name="Henrissat B."/>
            <person name="Nagy I."/>
            <person name="Chovatia M."/>
            <person name="Adam C."/>
            <person name="LaButti K."/>
            <person name="Lipzen A."/>
            <person name="Riley R."/>
            <person name="Grigoriev I.V."/>
            <person name="Nagy L.G."/>
        </authorList>
    </citation>
    <scope>NUCLEOTIDE SEQUENCE [LARGE SCALE GENOMIC DNA]</scope>
    <source>
        <strain evidence="3 4">NL-1724</strain>
    </source>
</reference>
<organism evidence="3 4">
    <name type="scientific">Schizophyllum amplum</name>
    <dbReference type="NCBI Taxonomy" id="97359"/>
    <lineage>
        <taxon>Eukaryota</taxon>
        <taxon>Fungi</taxon>
        <taxon>Dikarya</taxon>
        <taxon>Basidiomycota</taxon>
        <taxon>Agaricomycotina</taxon>
        <taxon>Agaricomycetes</taxon>
        <taxon>Agaricomycetidae</taxon>
        <taxon>Agaricales</taxon>
        <taxon>Schizophyllaceae</taxon>
        <taxon>Schizophyllum</taxon>
    </lineage>
</organism>
<comment type="caution">
    <text evidence="3">The sequence shown here is derived from an EMBL/GenBank/DDBJ whole genome shotgun (WGS) entry which is preliminary data.</text>
</comment>
<dbReference type="Proteomes" id="UP000320762">
    <property type="component" value="Unassembled WGS sequence"/>
</dbReference>
<dbReference type="SUPFAM" id="SSF56112">
    <property type="entry name" value="Protein kinase-like (PK-like)"/>
    <property type="match status" value="1"/>
</dbReference>
<dbReference type="PANTHER" id="PTHR38248:SF2">
    <property type="entry name" value="FUNK1 11"/>
    <property type="match status" value="1"/>
</dbReference>
<dbReference type="PANTHER" id="PTHR38248">
    <property type="entry name" value="FUNK1 6"/>
    <property type="match status" value="1"/>
</dbReference>
<feature type="compositionally biased region" description="Polar residues" evidence="1">
    <location>
        <begin position="750"/>
        <end position="762"/>
    </location>
</feature>
<evidence type="ECO:0000256" key="1">
    <source>
        <dbReference type="SAM" id="MobiDB-lite"/>
    </source>
</evidence>
<gene>
    <name evidence="3" type="ORF">BD626DRAFT_251653</name>
</gene>
<feature type="region of interest" description="Disordered" evidence="1">
    <location>
        <begin position="744"/>
        <end position="763"/>
    </location>
</feature>
<proteinExistence type="predicted"/>
<evidence type="ECO:0000259" key="2">
    <source>
        <dbReference type="Pfam" id="PF17667"/>
    </source>
</evidence>
<dbReference type="Pfam" id="PF17667">
    <property type="entry name" value="Pkinase_fungal"/>
    <property type="match status" value="1"/>
</dbReference>
<evidence type="ECO:0000313" key="3">
    <source>
        <dbReference type="EMBL" id="TRM64383.1"/>
    </source>
</evidence>
<dbReference type="Gene3D" id="1.10.510.10">
    <property type="entry name" value="Transferase(Phosphotransferase) domain 1"/>
    <property type="match status" value="1"/>
</dbReference>
<dbReference type="EMBL" id="VDMD01000007">
    <property type="protein sequence ID" value="TRM64383.1"/>
    <property type="molecule type" value="Genomic_DNA"/>
</dbReference>
<accession>A0A550CHW4</accession>
<dbReference type="InterPro" id="IPR011009">
    <property type="entry name" value="Kinase-like_dom_sf"/>
</dbReference>